<reference evidence="2 3" key="1">
    <citation type="submission" date="2016-01" db="EMBL/GenBank/DDBJ databases">
        <authorList>
            <person name="Oliw E.H."/>
        </authorList>
    </citation>
    <scope>NUCLEOTIDE SEQUENCE [LARGE SCALE GENOMIC DNA]</scope>
    <source>
        <strain evidence="2 3">Kerr 14</strain>
    </source>
</reference>
<protein>
    <recommendedName>
        <fullName evidence="1">CD-NTase-associated protein 12/Pycsar effector protein TIR domain-containing protein</fullName>
    </recommendedName>
</protein>
<dbReference type="AlphaFoldDB" id="A0A1S7P0L9"/>
<evidence type="ECO:0000313" key="3">
    <source>
        <dbReference type="Proteomes" id="UP000191897"/>
    </source>
</evidence>
<proteinExistence type="predicted"/>
<dbReference type="Gene3D" id="1.25.40.10">
    <property type="entry name" value="Tetratricopeptide repeat domain"/>
    <property type="match status" value="1"/>
</dbReference>
<dbReference type="RefSeq" id="WP_080866381.1">
    <property type="nucleotide sequence ID" value="NZ_LT009730.1"/>
</dbReference>
<dbReference type="GO" id="GO:0050135">
    <property type="term" value="F:NADP+ nucleosidase activity"/>
    <property type="evidence" value="ECO:0007669"/>
    <property type="project" value="InterPro"/>
</dbReference>
<evidence type="ECO:0000259" key="1">
    <source>
        <dbReference type="Pfam" id="PF10137"/>
    </source>
</evidence>
<dbReference type="Proteomes" id="UP000191897">
    <property type="component" value="Unassembled WGS sequence"/>
</dbReference>
<organism evidence="2 3">
    <name type="scientific">Agrobacterium tumefaciens str. Kerr 14</name>
    <dbReference type="NCBI Taxonomy" id="1183424"/>
    <lineage>
        <taxon>Bacteria</taxon>
        <taxon>Pseudomonadati</taxon>
        <taxon>Pseudomonadota</taxon>
        <taxon>Alphaproteobacteria</taxon>
        <taxon>Hyphomicrobiales</taxon>
        <taxon>Rhizobiaceae</taxon>
        <taxon>Rhizobium/Agrobacterium group</taxon>
        <taxon>Agrobacterium</taxon>
        <taxon>Agrobacterium tumefaciens complex</taxon>
    </lineage>
</organism>
<sequence length="600" mass="66193">MAKPTVFIGSSVEHKKLAEAVQSLLDYDVTPVIWTQGTFEPSHSPLESLEVSLEKVDFAILICAPEDNDVTIKRGQEYRTIRDNIIFELGLFIGRLGRKRTFLISPRDVDLNLPSDLAGIFPETYDSALLKDNPEAALGPACGKIKRTISKIGPVARVDVAEVKEEAKESEADIQVSRIAENEPKSNWSLSDYEWKYFLAHIVKDTDNAALIDNAFGNTEYAASEEDKAYWEAWKQYTALESGETGNLGLVRSYSERFPESSRLKEILARFIDHYGDHEQAAILLDQALEKADSTELACRIVNRAVLIQSAPVPQSRISTYLTKLNSLPRQAHEDKVKYLKAVHTLAQAAGLDEIAKTISETVLTLQPDDVNSRFKLAYDYSESGQNDLALLHYDAIPHPERSGTAWNNLGVTYSRNQIRGLAVNAYREASKKGETIADGNLAQLFLGAGFFEEARLQAEAAVAKPDHDKLAVTALSSLADAATKEATLRDAALTKGSTRQKVRRAIGQMAFAFTGHDIEGNWSIPEGTLKLTSSGTASYSGFLEFVRERIREGLGLIGKSVVQERVQITVELRRFGSALGSVDSYLSHRIVAARATIAR</sequence>
<dbReference type="Pfam" id="PF10137">
    <property type="entry name" value="CAP12-PCTIR_TIR"/>
    <property type="match status" value="1"/>
</dbReference>
<gene>
    <name evidence="2" type="ORF">AGR4C_Cc150052</name>
</gene>
<dbReference type="SUPFAM" id="SSF48452">
    <property type="entry name" value="TPR-like"/>
    <property type="match status" value="1"/>
</dbReference>
<dbReference type="EMBL" id="FBWC01000007">
    <property type="protein sequence ID" value="CUX14235.1"/>
    <property type="molecule type" value="Genomic_DNA"/>
</dbReference>
<evidence type="ECO:0000313" key="2">
    <source>
        <dbReference type="EMBL" id="CUX14235.1"/>
    </source>
</evidence>
<name>A0A1S7P0L9_AGRTU</name>
<feature type="domain" description="CD-NTase-associated protein 12/Pycsar effector protein TIR" evidence="1">
    <location>
        <begin position="6"/>
        <end position="126"/>
    </location>
</feature>
<accession>A0A1S7P0L9</accession>
<dbReference type="InterPro" id="IPR011990">
    <property type="entry name" value="TPR-like_helical_dom_sf"/>
</dbReference>
<dbReference type="InterPro" id="IPR019302">
    <property type="entry name" value="CAP12/PCTIR_TIR_dom"/>
</dbReference>